<evidence type="ECO:0000256" key="1">
    <source>
        <dbReference type="ARBA" id="ARBA00004450"/>
    </source>
</evidence>
<keyword evidence="5" id="KW-0496">Mitochondrion</keyword>
<proteinExistence type="inferred from homology"/>
<keyword evidence="6" id="KW-0472">Membrane</keyword>
<keyword evidence="4" id="KW-0809">Transit peptide</keyword>
<name>A0A6H0Y4V8_9PEZI</name>
<dbReference type="InterPro" id="IPR036291">
    <property type="entry name" value="NAD(P)-bd_dom_sf"/>
</dbReference>
<dbReference type="PANTHER" id="PTHR14097">
    <property type="entry name" value="OXIDOREDUCTASE HTATIP2"/>
    <property type="match status" value="1"/>
</dbReference>
<evidence type="ECO:0000256" key="4">
    <source>
        <dbReference type="ARBA" id="ARBA00022946"/>
    </source>
</evidence>
<evidence type="ECO:0008006" key="9">
    <source>
        <dbReference type="Google" id="ProtNLM"/>
    </source>
</evidence>
<evidence type="ECO:0000256" key="5">
    <source>
        <dbReference type="ARBA" id="ARBA00023128"/>
    </source>
</evidence>
<dbReference type="GO" id="GO:0005741">
    <property type="term" value="C:mitochondrial outer membrane"/>
    <property type="evidence" value="ECO:0007669"/>
    <property type="project" value="UniProtKB-SubCell"/>
</dbReference>
<organism evidence="7 8">
    <name type="scientific">Peltaster fructicola</name>
    <dbReference type="NCBI Taxonomy" id="286661"/>
    <lineage>
        <taxon>Eukaryota</taxon>
        <taxon>Fungi</taxon>
        <taxon>Dikarya</taxon>
        <taxon>Ascomycota</taxon>
        <taxon>Pezizomycotina</taxon>
        <taxon>Dothideomycetes</taxon>
        <taxon>Dothideomycetes incertae sedis</taxon>
        <taxon>Peltaster</taxon>
    </lineage>
</organism>
<keyword evidence="3" id="KW-1000">Mitochondrion outer membrane</keyword>
<dbReference type="FunFam" id="3.40.50.720:FF:000366">
    <property type="entry name" value="Protein FMP52, mitochondrial"/>
    <property type="match status" value="1"/>
</dbReference>
<accession>A0A6H0Y4V8</accession>
<dbReference type="SUPFAM" id="SSF51735">
    <property type="entry name" value="NAD(P)-binding Rossmann-fold domains"/>
    <property type="match status" value="1"/>
</dbReference>
<protein>
    <recommendedName>
        <fullName evidence="9">NAD(P)-binding domain-containing protein</fullName>
    </recommendedName>
</protein>
<evidence type="ECO:0000313" key="7">
    <source>
        <dbReference type="EMBL" id="QIX01945.1"/>
    </source>
</evidence>
<comment type="similarity">
    <text evidence="2">Belongs to the FMP52 family.</text>
</comment>
<dbReference type="Proteomes" id="UP000503462">
    <property type="component" value="Chromosome 5"/>
</dbReference>
<dbReference type="Gene3D" id="3.40.50.720">
    <property type="entry name" value="NAD(P)-binding Rossmann-like Domain"/>
    <property type="match status" value="1"/>
</dbReference>
<evidence type="ECO:0000256" key="6">
    <source>
        <dbReference type="ARBA" id="ARBA00023136"/>
    </source>
</evidence>
<evidence type="ECO:0000256" key="3">
    <source>
        <dbReference type="ARBA" id="ARBA00022787"/>
    </source>
</evidence>
<gene>
    <name evidence="7" type="ORF">AMS68_007462</name>
</gene>
<dbReference type="Pfam" id="PF08732">
    <property type="entry name" value="HIM1"/>
    <property type="match status" value="1"/>
</dbReference>
<evidence type="ECO:0000313" key="8">
    <source>
        <dbReference type="Proteomes" id="UP000503462"/>
    </source>
</evidence>
<comment type="subcellular location">
    <subcellularLocation>
        <location evidence="1">Mitochondrion outer membrane</location>
        <topology evidence="1">Peripheral membrane protein</topology>
    </subcellularLocation>
</comment>
<dbReference type="EMBL" id="CP051143">
    <property type="protein sequence ID" value="QIX01945.1"/>
    <property type="molecule type" value="Genomic_DNA"/>
</dbReference>
<dbReference type="InterPro" id="IPR014843">
    <property type="entry name" value="Him1/Fmp52"/>
</dbReference>
<dbReference type="AlphaFoldDB" id="A0A6H0Y4V8"/>
<dbReference type="OrthoDB" id="430436at2759"/>
<keyword evidence="8" id="KW-1185">Reference proteome</keyword>
<dbReference type="PANTHER" id="PTHR14097:SF7">
    <property type="entry name" value="OXIDOREDUCTASE HTATIP2"/>
    <property type="match status" value="1"/>
</dbReference>
<sequence length="226" mass="24685">MTTACVVGSTGLVGANILSSLLDSSVFSKVHAYTRRDLQSNAKLDAIRSSDTSTWAASYPKDADIFYSGLGTTRALAGGFENQRKIDFDFNLELAKAAKAAGTKVYVLISSASSNSKSVFGYVKMKGELEEEVIKLDFEHTIIVRPGLLIGQRTDSRAAESVFRNIAKAMNSINGYLQDFWAQEVQVVGRAAVAASLRVLAGNETRKVWYVEQSEIIKLGRTQWKS</sequence>
<evidence type="ECO:0000256" key="2">
    <source>
        <dbReference type="ARBA" id="ARBA00006617"/>
    </source>
</evidence>
<reference evidence="7 8" key="1">
    <citation type="journal article" date="2016" name="Sci. Rep.">
        <title>Peltaster fructicola genome reveals evolution from an invasive phytopathogen to an ectophytic parasite.</title>
        <authorList>
            <person name="Xu C."/>
            <person name="Chen H."/>
            <person name="Gleason M.L."/>
            <person name="Xu J.R."/>
            <person name="Liu H."/>
            <person name="Zhang R."/>
            <person name="Sun G."/>
        </authorList>
    </citation>
    <scope>NUCLEOTIDE SEQUENCE [LARGE SCALE GENOMIC DNA]</scope>
    <source>
        <strain evidence="7 8">LNHT1506</strain>
    </source>
</reference>
<dbReference type="GO" id="GO:0051170">
    <property type="term" value="P:import into nucleus"/>
    <property type="evidence" value="ECO:0007669"/>
    <property type="project" value="TreeGrafter"/>
</dbReference>